<dbReference type="InterPro" id="IPR039261">
    <property type="entry name" value="FNR_nucleotide-bd"/>
</dbReference>
<evidence type="ECO:0000256" key="1">
    <source>
        <dbReference type="ARBA" id="ARBA00001917"/>
    </source>
</evidence>
<evidence type="ECO:0000256" key="2">
    <source>
        <dbReference type="ARBA" id="ARBA00001974"/>
    </source>
</evidence>
<dbReference type="SUPFAM" id="SSF52343">
    <property type="entry name" value="Ferredoxin reductase-like, C-terminal NADP-linked domain"/>
    <property type="match status" value="1"/>
</dbReference>
<keyword evidence="3" id="KW-0285">Flavoprotein</keyword>
<dbReference type="AlphaFoldDB" id="A0AAN7BUZ1"/>
<comment type="caution">
    <text evidence="10">The sequence shown here is derived from an EMBL/GenBank/DDBJ whole genome shotgun (WGS) entry which is preliminary data.</text>
</comment>
<gene>
    <name evidence="10" type="ORF">QBC38DRAFT_358089</name>
</gene>
<dbReference type="PRINTS" id="PR00371">
    <property type="entry name" value="FPNCR"/>
</dbReference>
<dbReference type="PROSITE" id="PS51384">
    <property type="entry name" value="FAD_FR"/>
    <property type="match status" value="1"/>
</dbReference>
<feature type="domain" description="Flavodoxin-like" evidence="8">
    <location>
        <begin position="21"/>
        <end position="166"/>
    </location>
</feature>
<dbReference type="InterPro" id="IPR001709">
    <property type="entry name" value="Flavoprot_Pyr_Nucl_cyt_Rdtase"/>
</dbReference>
<dbReference type="Pfam" id="PF00175">
    <property type="entry name" value="NAD_binding_1"/>
    <property type="match status" value="1"/>
</dbReference>
<evidence type="ECO:0000256" key="3">
    <source>
        <dbReference type="ARBA" id="ARBA00022630"/>
    </source>
</evidence>
<evidence type="ECO:0000313" key="11">
    <source>
        <dbReference type="Proteomes" id="UP001301958"/>
    </source>
</evidence>
<name>A0AAN7BUZ1_9PEZI</name>
<dbReference type="PANTHER" id="PTHR19384:SF10">
    <property type="entry name" value="NADPH-DEPENDENT DIFLAVIN OXIDOREDUCTASE 1"/>
    <property type="match status" value="1"/>
</dbReference>
<reference evidence="10" key="2">
    <citation type="submission" date="2023-05" db="EMBL/GenBank/DDBJ databases">
        <authorList>
            <consortium name="Lawrence Berkeley National Laboratory"/>
            <person name="Steindorff A."/>
            <person name="Hensen N."/>
            <person name="Bonometti L."/>
            <person name="Westerberg I."/>
            <person name="Brannstrom I.O."/>
            <person name="Guillou S."/>
            <person name="Cros-Aarteil S."/>
            <person name="Calhoun S."/>
            <person name="Haridas S."/>
            <person name="Kuo A."/>
            <person name="Mondo S."/>
            <person name="Pangilinan J."/>
            <person name="Riley R."/>
            <person name="Labutti K."/>
            <person name="Andreopoulos B."/>
            <person name="Lipzen A."/>
            <person name="Chen C."/>
            <person name="Yanf M."/>
            <person name="Daum C."/>
            <person name="Ng V."/>
            <person name="Clum A."/>
            <person name="Ohm R."/>
            <person name="Martin F."/>
            <person name="Silar P."/>
            <person name="Natvig D."/>
            <person name="Lalanne C."/>
            <person name="Gautier V."/>
            <person name="Ament-Velasquez S.L."/>
            <person name="Kruys A."/>
            <person name="Hutchinson M.I."/>
            <person name="Powell A.J."/>
            <person name="Barry K."/>
            <person name="Miller A.N."/>
            <person name="Grigoriev I.V."/>
            <person name="Debuchy R."/>
            <person name="Gladieux P."/>
            <person name="Thoren M.H."/>
            <person name="Johannesson H."/>
        </authorList>
    </citation>
    <scope>NUCLEOTIDE SEQUENCE</scope>
    <source>
        <strain evidence="10">CBS 990.96</strain>
    </source>
</reference>
<evidence type="ECO:0000256" key="6">
    <source>
        <dbReference type="ARBA" id="ARBA00022857"/>
    </source>
</evidence>
<dbReference type="Gene3D" id="3.40.50.80">
    <property type="entry name" value="Nucleotide-binding domain of ferredoxin-NADP reductase (FNR) module"/>
    <property type="match status" value="1"/>
</dbReference>
<accession>A0AAN7BUZ1</accession>
<dbReference type="InterPro" id="IPR029039">
    <property type="entry name" value="Flavoprotein-like_sf"/>
</dbReference>
<sequence length="723" mass="82206">MGQIDGPAEVMQPVVIPGRSLIVLYGSETGNAQDIAIELGQMAQRLHFQTTVDEMDDFKLSDLLRASLVIFVTSTTGQGDMPKNTLKFWKNLRREKLTNSNCFQSVKFTIFGLGDSSYQKFNWAARKLQVRLLQLGASEFFRAGEGDERHDNGIDSIYLPWYQDLRATLLADFPLPDLVAPIPDDSQLPPKYPVRLASTMASATTSAHRSHLNRAPSKLEQQLEDLERESGPWWFARHDETWERQHKRSVDTLDKQNILKDHPEKYSLTKSDKVDLVEASADRLAIPGGFYAYLNKNERVTPIDHWQDVRLLSLEIHGDEIPQREALRWAGQLTVTIFPRNFAEDVEELIAMMGWESVADESLEIDVKPKGLHLKLGPGSTTLRNLLLYSLDFTAIPKRNFILALAQFTDSQLEKDRLLELTNYISIQEYYDYACRPRRTILELLRDFPGVKIPLDRILDLFQPIRGRDFSVCNGGESLVGKTKLADSDGEFGSFLKVEILVAIVEYKTIIRKPRQGLCSRYLKSLKPGSVLTVKITTGSPPRLVELDSASRPMIAVATGTGIAPIRALVQERSNWRAPGDTLIFFGCRNQKADYHFESEWKLHPNVMIFPAFSRDNEKHHSSAKPAPFDIFSNQGTILEEPPQYDENKNYVQHLIRREARTVVDFLKRKPIVCVCGNAGRMPVSVRNAFLDVLLTTGEFSDREAAAKWFDDSKNLTFWQECW</sequence>
<dbReference type="Gene3D" id="2.40.30.10">
    <property type="entry name" value="Translation factors"/>
    <property type="match status" value="1"/>
</dbReference>
<evidence type="ECO:0000313" key="10">
    <source>
        <dbReference type="EMBL" id="KAK4230098.1"/>
    </source>
</evidence>
<evidence type="ECO:0000256" key="5">
    <source>
        <dbReference type="ARBA" id="ARBA00022827"/>
    </source>
</evidence>
<protein>
    <submittedName>
        <fullName evidence="10">NADPH-dependent diflavin oxidoreductase 1</fullName>
    </submittedName>
</protein>
<dbReference type="Pfam" id="PF00667">
    <property type="entry name" value="FAD_binding_1"/>
    <property type="match status" value="1"/>
</dbReference>
<dbReference type="InterPro" id="IPR023173">
    <property type="entry name" value="NADPH_Cyt_P450_Rdtase_alpha"/>
</dbReference>
<dbReference type="SUPFAM" id="SSF52218">
    <property type="entry name" value="Flavoproteins"/>
    <property type="match status" value="1"/>
</dbReference>
<keyword evidence="4" id="KW-0288">FMN</keyword>
<dbReference type="InterPro" id="IPR001433">
    <property type="entry name" value="OxRdtase_FAD/NAD-bd"/>
</dbReference>
<dbReference type="FunFam" id="3.40.50.360:FF:000034">
    <property type="entry name" value="NADPH-dependent diflavin oxidoreductase 1"/>
    <property type="match status" value="1"/>
</dbReference>
<organism evidence="10 11">
    <name type="scientific">Podospora fimiseda</name>
    <dbReference type="NCBI Taxonomy" id="252190"/>
    <lineage>
        <taxon>Eukaryota</taxon>
        <taxon>Fungi</taxon>
        <taxon>Dikarya</taxon>
        <taxon>Ascomycota</taxon>
        <taxon>Pezizomycotina</taxon>
        <taxon>Sordariomycetes</taxon>
        <taxon>Sordariomycetidae</taxon>
        <taxon>Sordariales</taxon>
        <taxon>Podosporaceae</taxon>
        <taxon>Podospora</taxon>
    </lineage>
</organism>
<dbReference type="EMBL" id="MU865302">
    <property type="protein sequence ID" value="KAK4230098.1"/>
    <property type="molecule type" value="Genomic_DNA"/>
</dbReference>
<dbReference type="PANTHER" id="PTHR19384">
    <property type="entry name" value="NITRIC OXIDE SYNTHASE-RELATED"/>
    <property type="match status" value="1"/>
</dbReference>
<comment type="cofactor">
    <cofactor evidence="2">
        <name>FAD</name>
        <dbReference type="ChEBI" id="CHEBI:57692"/>
    </cofactor>
</comment>
<evidence type="ECO:0000256" key="7">
    <source>
        <dbReference type="ARBA" id="ARBA00023002"/>
    </source>
</evidence>
<feature type="domain" description="FAD-binding FR-type" evidence="9">
    <location>
        <begin position="287"/>
        <end position="547"/>
    </location>
</feature>
<evidence type="ECO:0000259" key="8">
    <source>
        <dbReference type="PROSITE" id="PS50902"/>
    </source>
</evidence>
<keyword evidence="11" id="KW-1185">Reference proteome</keyword>
<dbReference type="GO" id="GO:0050660">
    <property type="term" value="F:flavin adenine dinucleotide binding"/>
    <property type="evidence" value="ECO:0007669"/>
    <property type="project" value="TreeGrafter"/>
</dbReference>
<comment type="cofactor">
    <cofactor evidence="1">
        <name>FMN</name>
        <dbReference type="ChEBI" id="CHEBI:58210"/>
    </cofactor>
</comment>
<dbReference type="Gene3D" id="3.40.50.360">
    <property type="match status" value="1"/>
</dbReference>
<dbReference type="GO" id="GO:0010181">
    <property type="term" value="F:FMN binding"/>
    <property type="evidence" value="ECO:0007669"/>
    <property type="project" value="InterPro"/>
</dbReference>
<keyword evidence="7" id="KW-0560">Oxidoreductase</keyword>
<dbReference type="PROSITE" id="PS50902">
    <property type="entry name" value="FLAVODOXIN_LIKE"/>
    <property type="match status" value="1"/>
</dbReference>
<dbReference type="Gene3D" id="1.20.990.10">
    <property type="entry name" value="NADPH-cytochrome p450 Reductase, Chain A, domain 3"/>
    <property type="match status" value="1"/>
</dbReference>
<dbReference type="InterPro" id="IPR017927">
    <property type="entry name" value="FAD-bd_FR_type"/>
</dbReference>
<dbReference type="SUPFAM" id="SSF63380">
    <property type="entry name" value="Riboflavin synthase domain-like"/>
    <property type="match status" value="1"/>
</dbReference>
<dbReference type="Proteomes" id="UP001301958">
    <property type="component" value="Unassembled WGS sequence"/>
</dbReference>
<dbReference type="InterPro" id="IPR003097">
    <property type="entry name" value="CysJ-like_FAD-binding"/>
</dbReference>
<dbReference type="GO" id="GO:0005829">
    <property type="term" value="C:cytosol"/>
    <property type="evidence" value="ECO:0007669"/>
    <property type="project" value="TreeGrafter"/>
</dbReference>
<dbReference type="InterPro" id="IPR017938">
    <property type="entry name" value="Riboflavin_synthase-like_b-brl"/>
</dbReference>
<dbReference type="PRINTS" id="PR00369">
    <property type="entry name" value="FLAVODOXIN"/>
</dbReference>
<keyword evidence="5" id="KW-0274">FAD</keyword>
<dbReference type="InterPro" id="IPR008254">
    <property type="entry name" value="Flavodoxin/NO_synth"/>
</dbReference>
<dbReference type="InterPro" id="IPR001094">
    <property type="entry name" value="Flavdoxin-like"/>
</dbReference>
<proteinExistence type="predicted"/>
<reference evidence="10" key="1">
    <citation type="journal article" date="2023" name="Mol. Phylogenet. Evol.">
        <title>Genome-scale phylogeny and comparative genomics of the fungal order Sordariales.</title>
        <authorList>
            <person name="Hensen N."/>
            <person name="Bonometti L."/>
            <person name="Westerberg I."/>
            <person name="Brannstrom I.O."/>
            <person name="Guillou S."/>
            <person name="Cros-Aarteil S."/>
            <person name="Calhoun S."/>
            <person name="Haridas S."/>
            <person name="Kuo A."/>
            <person name="Mondo S."/>
            <person name="Pangilinan J."/>
            <person name="Riley R."/>
            <person name="LaButti K."/>
            <person name="Andreopoulos B."/>
            <person name="Lipzen A."/>
            <person name="Chen C."/>
            <person name="Yan M."/>
            <person name="Daum C."/>
            <person name="Ng V."/>
            <person name="Clum A."/>
            <person name="Steindorff A."/>
            <person name="Ohm R.A."/>
            <person name="Martin F."/>
            <person name="Silar P."/>
            <person name="Natvig D.O."/>
            <person name="Lalanne C."/>
            <person name="Gautier V."/>
            <person name="Ament-Velasquez S.L."/>
            <person name="Kruys A."/>
            <person name="Hutchinson M.I."/>
            <person name="Powell A.J."/>
            <person name="Barry K."/>
            <person name="Miller A.N."/>
            <person name="Grigoriev I.V."/>
            <person name="Debuchy R."/>
            <person name="Gladieux P."/>
            <person name="Hiltunen Thoren M."/>
            <person name="Johannesson H."/>
        </authorList>
    </citation>
    <scope>NUCLEOTIDE SEQUENCE</scope>
    <source>
        <strain evidence="10">CBS 990.96</strain>
    </source>
</reference>
<keyword evidence="6" id="KW-0521">NADP</keyword>
<dbReference type="GO" id="GO:0016491">
    <property type="term" value="F:oxidoreductase activity"/>
    <property type="evidence" value="ECO:0007669"/>
    <property type="project" value="UniProtKB-KW"/>
</dbReference>
<dbReference type="Pfam" id="PF00258">
    <property type="entry name" value="Flavodoxin_1"/>
    <property type="match status" value="1"/>
</dbReference>
<evidence type="ECO:0000256" key="4">
    <source>
        <dbReference type="ARBA" id="ARBA00022643"/>
    </source>
</evidence>
<evidence type="ECO:0000259" key="9">
    <source>
        <dbReference type="PROSITE" id="PS51384"/>
    </source>
</evidence>